<evidence type="ECO:0000256" key="1">
    <source>
        <dbReference type="SAM" id="SignalP"/>
    </source>
</evidence>
<evidence type="ECO:0000259" key="2">
    <source>
        <dbReference type="Pfam" id="PF10988"/>
    </source>
</evidence>
<proteinExistence type="predicted"/>
<reference evidence="3 4" key="1">
    <citation type="submission" date="2019-07" db="EMBL/GenBank/DDBJ databases">
        <title>Thalassofilum flectens gen. nov., sp. nov., a novel moderate thermophilic anaerobe from a shallow sea hot spring in Kunashir Island (Russia), representing a new family in the order Bacteroidales, and proposal of Thalassofilacea fam. nov.</title>
        <authorList>
            <person name="Kochetkova T.V."/>
            <person name="Podosokorskaya O.A."/>
            <person name="Novikov A."/>
            <person name="Elcheninov A.G."/>
            <person name="Toshchakov S.V."/>
            <person name="Kublanov I.V."/>
        </authorList>
    </citation>
    <scope>NUCLEOTIDE SEQUENCE [LARGE SCALE GENOMIC DNA]</scope>
    <source>
        <strain evidence="3 4">38-H</strain>
    </source>
</reference>
<name>A0A7D4BJW9_9BACT</name>
<accession>A0A7D4BJW9</accession>
<sequence>MKRLFLISGLLMAYSLIFAQNTAEYKLNDFTKIRAWGEFKVYLVKGDELKARVVTKGMPASDITINVKGNTLEIMLKGKIYESVNADIYVTYNQINKISLSAASSVSIQDTLKAENLTIDVNTSSELDGAIQAESAEFTVGQGSTLRLRGDVKSFEAKVNTGGILSALDLASEKAYVKVSTGGIAKVKAIKELEAKVRTGGSLTYTGNPELKDIKTFIGAKVVEQ</sequence>
<gene>
    <name evidence="3" type="ORF">FHG85_06255</name>
</gene>
<feature type="domain" description="Putative auto-transporter adhesin head GIN" evidence="2">
    <location>
        <begin position="29"/>
        <end position="209"/>
    </location>
</feature>
<dbReference type="AlphaFoldDB" id="A0A7D4BJW9"/>
<dbReference type="EMBL" id="CP041345">
    <property type="protein sequence ID" value="QKG79879.1"/>
    <property type="molecule type" value="Genomic_DNA"/>
</dbReference>
<dbReference type="KEGG" id="ttz:FHG85_06255"/>
<dbReference type="RefSeq" id="WP_173074064.1">
    <property type="nucleotide sequence ID" value="NZ_CP041345.1"/>
</dbReference>
<feature type="chain" id="PRO_5029695121" evidence="1">
    <location>
        <begin position="20"/>
        <end position="225"/>
    </location>
</feature>
<protein>
    <submittedName>
        <fullName evidence="3">DUF2807 domain-containing protein</fullName>
    </submittedName>
</protein>
<feature type="signal peptide" evidence="1">
    <location>
        <begin position="1"/>
        <end position="19"/>
    </location>
</feature>
<organism evidence="3 4">
    <name type="scientific">Tenuifilum thalassicum</name>
    <dbReference type="NCBI Taxonomy" id="2590900"/>
    <lineage>
        <taxon>Bacteria</taxon>
        <taxon>Pseudomonadati</taxon>
        <taxon>Bacteroidota</taxon>
        <taxon>Bacteroidia</taxon>
        <taxon>Bacteroidales</taxon>
        <taxon>Tenuifilaceae</taxon>
        <taxon>Tenuifilum</taxon>
    </lineage>
</organism>
<keyword evidence="1" id="KW-0732">Signal</keyword>
<evidence type="ECO:0000313" key="3">
    <source>
        <dbReference type="EMBL" id="QKG79879.1"/>
    </source>
</evidence>
<keyword evidence="4" id="KW-1185">Reference proteome</keyword>
<dbReference type="Proteomes" id="UP000500961">
    <property type="component" value="Chromosome"/>
</dbReference>
<dbReference type="Gene3D" id="2.160.20.120">
    <property type="match status" value="1"/>
</dbReference>
<evidence type="ECO:0000313" key="4">
    <source>
        <dbReference type="Proteomes" id="UP000500961"/>
    </source>
</evidence>
<dbReference type="InterPro" id="IPR021255">
    <property type="entry name" value="DUF2807"/>
</dbReference>
<dbReference type="Pfam" id="PF10988">
    <property type="entry name" value="DUF2807"/>
    <property type="match status" value="1"/>
</dbReference>